<accession>A0A2H3JLM3</accession>
<gene>
    <name evidence="2" type="ORF">WOLCODRAFT_152835</name>
</gene>
<evidence type="ECO:0000256" key="1">
    <source>
        <dbReference type="SAM" id="MobiDB-lite"/>
    </source>
</evidence>
<name>A0A2H3JLM3_WOLCO</name>
<feature type="region of interest" description="Disordered" evidence="1">
    <location>
        <begin position="1"/>
        <end position="31"/>
    </location>
</feature>
<sequence>MSELAPTPMSVEPPAPDNPGPPLPTHDVDIPYAIPLPSSPIQLSQNLTDIDITDIPATSPDWMTDFPLLDPYTDDNEDSIHTTSTILALGHLAAAAKETVELHNLTSLQSPLFNYSVYTHHTLDAVAEGAVEFTK</sequence>
<keyword evidence="3" id="KW-1185">Reference proteome</keyword>
<evidence type="ECO:0000313" key="2">
    <source>
        <dbReference type="EMBL" id="PCH42781.1"/>
    </source>
</evidence>
<organism evidence="2 3">
    <name type="scientific">Wolfiporia cocos (strain MD-104)</name>
    <name type="common">Brown rot fungus</name>
    <dbReference type="NCBI Taxonomy" id="742152"/>
    <lineage>
        <taxon>Eukaryota</taxon>
        <taxon>Fungi</taxon>
        <taxon>Dikarya</taxon>
        <taxon>Basidiomycota</taxon>
        <taxon>Agaricomycotina</taxon>
        <taxon>Agaricomycetes</taxon>
        <taxon>Polyporales</taxon>
        <taxon>Phaeolaceae</taxon>
        <taxon>Wolfiporia</taxon>
    </lineage>
</organism>
<reference evidence="2 3" key="1">
    <citation type="journal article" date="2012" name="Science">
        <title>The Paleozoic origin of enzymatic lignin decomposition reconstructed from 31 fungal genomes.</title>
        <authorList>
            <person name="Floudas D."/>
            <person name="Binder M."/>
            <person name="Riley R."/>
            <person name="Barry K."/>
            <person name="Blanchette R.A."/>
            <person name="Henrissat B."/>
            <person name="Martinez A.T."/>
            <person name="Otillar R."/>
            <person name="Spatafora J.W."/>
            <person name="Yadav J.S."/>
            <person name="Aerts A."/>
            <person name="Benoit I."/>
            <person name="Boyd A."/>
            <person name="Carlson A."/>
            <person name="Copeland A."/>
            <person name="Coutinho P.M."/>
            <person name="de Vries R.P."/>
            <person name="Ferreira P."/>
            <person name="Findley K."/>
            <person name="Foster B."/>
            <person name="Gaskell J."/>
            <person name="Glotzer D."/>
            <person name="Gorecki P."/>
            <person name="Heitman J."/>
            <person name="Hesse C."/>
            <person name="Hori C."/>
            <person name="Igarashi K."/>
            <person name="Jurgens J.A."/>
            <person name="Kallen N."/>
            <person name="Kersten P."/>
            <person name="Kohler A."/>
            <person name="Kuees U."/>
            <person name="Kumar T.K.A."/>
            <person name="Kuo A."/>
            <person name="LaButti K."/>
            <person name="Larrondo L.F."/>
            <person name="Lindquist E."/>
            <person name="Ling A."/>
            <person name="Lombard V."/>
            <person name="Lucas S."/>
            <person name="Lundell T."/>
            <person name="Martin R."/>
            <person name="McLaughlin D.J."/>
            <person name="Morgenstern I."/>
            <person name="Morin E."/>
            <person name="Murat C."/>
            <person name="Nagy L.G."/>
            <person name="Nolan M."/>
            <person name="Ohm R.A."/>
            <person name="Patyshakuliyeva A."/>
            <person name="Rokas A."/>
            <person name="Ruiz-Duenas F.J."/>
            <person name="Sabat G."/>
            <person name="Salamov A."/>
            <person name="Samejima M."/>
            <person name="Schmutz J."/>
            <person name="Slot J.C."/>
            <person name="St John F."/>
            <person name="Stenlid J."/>
            <person name="Sun H."/>
            <person name="Sun S."/>
            <person name="Syed K."/>
            <person name="Tsang A."/>
            <person name="Wiebenga A."/>
            <person name="Young D."/>
            <person name="Pisabarro A."/>
            <person name="Eastwood D.C."/>
            <person name="Martin F."/>
            <person name="Cullen D."/>
            <person name="Grigoriev I.V."/>
            <person name="Hibbett D.S."/>
        </authorList>
    </citation>
    <scope>NUCLEOTIDE SEQUENCE [LARGE SCALE GENOMIC DNA]</scope>
    <source>
        <strain evidence="2 3">MD-104</strain>
    </source>
</reference>
<dbReference type="Proteomes" id="UP000218811">
    <property type="component" value="Unassembled WGS sequence"/>
</dbReference>
<protein>
    <submittedName>
        <fullName evidence="2">Uncharacterized protein</fullName>
    </submittedName>
</protein>
<proteinExistence type="predicted"/>
<dbReference type="AlphaFoldDB" id="A0A2H3JLM3"/>
<evidence type="ECO:0000313" key="3">
    <source>
        <dbReference type="Proteomes" id="UP000218811"/>
    </source>
</evidence>
<feature type="compositionally biased region" description="Pro residues" evidence="1">
    <location>
        <begin position="11"/>
        <end position="24"/>
    </location>
</feature>
<dbReference type="EMBL" id="KB468135">
    <property type="protein sequence ID" value="PCH42781.1"/>
    <property type="molecule type" value="Genomic_DNA"/>
</dbReference>